<dbReference type="VEuPathDB" id="FungiDB:PV07_04398"/>
<dbReference type="AlphaFoldDB" id="A0A0D2CSD8"/>
<reference evidence="1 2" key="1">
    <citation type="submission" date="2015-01" db="EMBL/GenBank/DDBJ databases">
        <title>The Genome Sequence of Cladophialophora immunda CBS83496.</title>
        <authorList>
            <consortium name="The Broad Institute Genomics Platform"/>
            <person name="Cuomo C."/>
            <person name="de Hoog S."/>
            <person name="Gorbushina A."/>
            <person name="Stielow B."/>
            <person name="Teixiera M."/>
            <person name="Abouelleil A."/>
            <person name="Chapman S.B."/>
            <person name="Priest M."/>
            <person name="Young S.K."/>
            <person name="Wortman J."/>
            <person name="Nusbaum C."/>
            <person name="Birren B."/>
        </authorList>
    </citation>
    <scope>NUCLEOTIDE SEQUENCE [LARGE SCALE GENOMIC DNA]</scope>
    <source>
        <strain evidence="1 2">CBS 83496</strain>
    </source>
</reference>
<organism evidence="1 2">
    <name type="scientific">Cladophialophora immunda</name>
    <dbReference type="NCBI Taxonomy" id="569365"/>
    <lineage>
        <taxon>Eukaryota</taxon>
        <taxon>Fungi</taxon>
        <taxon>Dikarya</taxon>
        <taxon>Ascomycota</taxon>
        <taxon>Pezizomycotina</taxon>
        <taxon>Eurotiomycetes</taxon>
        <taxon>Chaetothyriomycetidae</taxon>
        <taxon>Chaetothyriales</taxon>
        <taxon>Herpotrichiellaceae</taxon>
        <taxon>Cladophialophora</taxon>
    </lineage>
</organism>
<dbReference type="OrthoDB" id="3469225at2759"/>
<evidence type="ECO:0000313" key="2">
    <source>
        <dbReference type="Proteomes" id="UP000054466"/>
    </source>
</evidence>
<protein>
    <submittedName>
        <fullName evidence="1">Uncharacterized protein</fullName>
    </submittedName>
</protein>
<proteinExistence type="predicted"/>
<dbReference type="HOGENOM" id="CLU_022766_2_0_1"/>
<evidence type="ECO:0000313" key="1">
    <source>
        <dbReference type="EMBL" id="KIW32885.1"/>
    </source>
</evidence>
<dbReference type="InterPro" id="IPR021858">
    <property type="entry name" value="Fun_TF"/>
</dbReference>
<dbReference type="RefSeq" id="XP_016253101.1">
    <property type="nucleotide sequence ID" value="XM_016391199.1"/>
</dbReference>
<accession>A0A0D2CSD8</accession>
<dbReference type="EMBL" id="KN847041">
    <property type="protein sequence ID" value="KIW32885.1"/>
    <property type="molecule type" value="Genomic_DNA"/>
</dbReference>
<name>A0A0D2CSD8_9EURO</name>
<dbReference type="PANTHER" id="PTHR37540">
    <property type="entry name" value="TRANSCRIPTION FACTOR (ACR-2), PUTATIVE-RELATED-RELATED"/>
    <property type="match status" value="1"/>
</dbReference>
<dbReference type="PANTHER" id="PTHR37540:SF5">
    <property type="entry name" value="TRANSCRIPTION FACTOR DOMAIN-CONTAINING PROTEIN"/>
    <property type="match status" value="1"/>
</dbReference>
<dbReference type="Proteomes" id="UP000054466">
    <property type="component" value="Unassembled WGS sequence"/>
</dbReference>
<gene>
    <name evidence="1" type="ORF">PV07_04398</name>
</gene>
<sequence>MGQINCTLTVTIGFDVMLPLTFCVETRQAHDKLARQKMVMNSKMSNPATFLGFMATTAAHRAVFYGRHEDLAPSNANHDDLIIDPDYIRVKNEAMVAVRRTFDQREKVDDQMVEACFGLISTATVVGNFAEARIHLKILERVTSQMTLSEETLMWLPLSNVKVSVGLLVRPVLPLLFMREPLPEETLSRAEQHLPSDMNRLGQDFMELQQMSQPLKSLLTTSKDICRLCEMHHSLFQSPSRTETLSLRKKATELEYDLLAYPYATTIFPRNSANEPEIPALERIIRLAGLGMLAIAPHTILASTGLGRALTHHQKGALDKWLHGERSRNVEEAKVVCWALFVFVQNALKQPEQRFFTESLAQVAREAGLLTWEEVEQVMFGLLYIPWLQSSIWKGIWTDVCDVIDSTHHLQRNAQ</sequence>
<dbReference type="Pfam" id="PF11951">
    <property type="entry name" value="Fungal_trans_2"/>
    <property type="match status" value="1"/>
</dbReference>
<keyword evidence="2" id="KW-1185">Reference proteome</keyword>
<dbReference type="GeneID" id="27343592"/>